<evidence type="ECO:0000313" key="3">
    <source>
        <dbReference type="Proteomes" id="UP001177670"/>
    </source>
</evidence>
<organism evidence="2 3">
    <name type="scientific">Melipona bicolor</name>
    <dbReference type="NCBI Taxonomy" id="60889"/>
    <lineage>
        <taxon>Eukaryota</taxon>
        <taxon>Metazoa</taxon>
        <taxon>Ecdysozoa</taxon>
        <taxon>Arthropoda</taxon>
        <taxon>Hexapoda</taxon>
        <taxon>Insecta</taxon>
        <taxon>Pterygota</taxon>
        <taxon>Neoptera</taxon>
        <taxon>Endopterygota</taxon>
        <taxon>Hymenoptera</taxon>
        <taxon>Apocrita</taxon>
        <taxon>Aculeata</taxon>
        <taxon>Apoidea</taxon>
        <taxon>Anthophila</taxon>
        <taxon>Apidae</taxon>
        <taxon>Melipona</taxon>
    </lineage>
</organism>
<name>A0AA40KQ03_9HYME</name>
<evidence type="ECO:0000313" key="2">
    <source>
        <dbReference type="EMBL" id="KAK1128382.1"/>
    </source>
</evidence>
<evidence type="ECO:0000256" key="1">
    <source>
        <dbReference type="SAM" id="MobiDB-lite"/>
    </source>
</evidence>
<dbReference type="Proteomes" id="UP001177670">
    <property type="component" value="Unassembled WGS sequence"/>
</dbReference>
<keyword evidence="3" id="KW-1185">Reference proteome</keyword>
<feature type="region of interest" description="Disordered" evidence="1">
    <location>
        <begin position="55"/>
        <end position="83"/>
    </location>
</feature>
<comment type="caution">
    <text evidence="2">The sequence shown here is derived from an EMBL/GenBank/DDBJ whole genome shotgun (WGS) entry which is preliminary data.</text>
</comment>
<sequence length="162" mass="18556">MGNPGLIRDNNAIADSWLEVWPGNRAFCLISQSLETRITLGRPIDSSVNWRVVPGRPPGRSRRDPPVMSIAAKSREDCRGPSFRCGAREEREIAAKWLPSFRQSDNEAVITQRSPSDPRVRRTTLRYRSTFLSNYFPPKVESEESMEQEILSESKQTRDQYT</sequence>
<feature type="region of interest" description="Disordered" evidence="1">
    <location>
        <begin position="138"/>
        <end position="162"/>
    </location>
</feature>
<dbReference type="EMBL" id="JAHYIQ010000010">
    <property type="protein sequence ID" value="KAK1128382.1"/>
    <property type="molecule type" value="Genomic_DNA"/>
</dbReference>
<reference evidence="2" key="1">
    <citation type="submission" date="2021-10" db="EMBL/GenBank/DDBJ databases">
        <title>Melipona bicolor Genome sequencing and assembly.</title>
        <authorList>
            <person name="Araujo N.S."/>
            <person name="Arias M.C."/>
        </authorList>
    </citation>
    <scope>NUCLEOTIDE SEQUENCE</scope>
    <source>
        <strain evidence="2">USP_2M_L1-L4_2017</strain>
        <tissue evidence="2">Whole body</tissue>
    </source>
</reference>
<dbReference type="AlphaFoldDB" id="A0AA40KQ03"/>
<gene>
    <name evidence="2" type="ORF">K0M31_002846</name>
</gene>
<accession>A0AA40KQ03</accession>
<proteinExistence type="predicted"/>
<protein>
    <submittedName>
        <fullName evidence="2">Uncharacterized protein</fullName>
    </submittedName>
</protein>